<evidence type="ECO:0000256" key="8">
    <source>
        <dbReference type="ARBA" id="ARBA00022679"/>
    </source>
</evidence>
<dbReference type="InterPro" id="IPR004358">
    <property type="entry name" value="Sig_transdc_His_kin-like_C"/>
</dbReference>
<evidence type="ECO:0000313" key="20">
    <source>
        <dbReference type="EMBL" id="TQN45947.1"/>
    </source>
</evidence>
<keyword evidence="18" id="KW-1133">Transmembrane helix</keyword>
<comment type="subcellular location">
    <subcellularLocation>
        <location evidence="3">Cytoplasm</location>
    </subcellularLocation>
</comment>
<keyword evidence="7" id="KW-0963">Cytoplasm</keyword>
<sequence>MEEGILAPVARLDRWLDAVLVVLLLTCSVRYLLRHDLDAGGVFVLAGAVVLGTAYLTRRLVADRPPWPVVWVAVVVVLWVALTLVAPSFAWTAVPVAFAVLQVLPFPYAVSVVVLMTAVVSVGWSRITDDLDPTVFVGPVGIALVTVLSYRALEREARTRQTLLEELTDAQADLAAAQRRSGALAERTRLSREIHDSVGQGLSSINLLLNAAEQDWESRPAIAREHVAAAGVTAREGLDDVRRVVRDLAPAGLDDAAGEASPDALPDALRRIAERSAHDVEVQVRVHGDPVAVPSTVAGALVRSTRGALANVVEHSGARRAVVSLTYHPDEVLLDVRDDGRGFDPARAGGDGDRGRGLDGIRQRAVDLGGWADVESSAGEGTTVSVRFPLEAAGDGRPAT</sequence>
<organism evidence="20 21">
    <name type="scientific">Humibacillus xanthopallidus</name>
    <dbReference type="NCBI Taxonomy" id="412689"/>
    <lineage>
        <taxon>Bacteria</taxon>
        <taxon>Bacillati</taxon>
        <taxon>Actinomycetota</taxon>
        <taxon>Actinomycetes</taxon>
        <taxon>Micrococcales</taxon>
        <taxon>Intrasporangiaceae</taxon>
        <taxon>Humibacillus</taxon>
    </lineage>
</organism>
<gene>
    <name evidence="20" type="ORF">FHX52_2652</name>
</gene>
<dbReference type="OrthoDB" id="144293at2"/>
<keyword evidence="9" id="KW-0479">Metal-binding</keyword>
<evidence type="ECO:0000256" key="2">
    <source>
        <dbReference type="ARBA" id="ARBA00001966"/>
    </source>
</evidence>
<dbReference type="SUPFAM" id="SSF55874">
    <property type="entry name" value="ATPase domain of HSP90 chaperone/DNA topoisomerase II/histidine kinase"/>
    <property type="match status" value="1"/>
</dbReference>
<dbReference type="GO" id="GO:0046983">
    <property type="term" value="F:protein dimerization activity"/>
    <property type="evidence" value="ECO:0007669"/>
    <property type="project" value="InterPro"/>
</dbReference>
<dbReference type="GO" id="GO:0051539">
    <property type="term" value="F:4 iron, 4 sulfur cluster binding"/>
    <property type="evidence" value="ECO:0007669"/>
    <property type="project" value="UniProtKB-KW"/>
</dbReference>
<dbReference type="RefSeq" id="WP_141822716.1">
    <property type="nucleotide sequence ID" value="NZ_BAAAQC010000004.1"/>
</dbReference>
<feature type="transmembrane region" description="Helical" evidence="18">
    <location>
        <begin position="69"/>
        <end position="94"/>
    </location>
</feature>
<keyword evidence="18" id="KW-0472">Membrane</keyword>
<dbReference type="Proteomes" id="UP000320085">
    <property type="component" value="Unassembled WGS sequence"/>
</dbReference>
<evidence type="ECO:0000256" key="9">
    <source>
        <dbReference type="ARBA" id="ARBA00022723"/>
    </source>
</evidence>
<dbReference type="SMART" id="SM00387">
    <property type="entry name" value="HATPase_c"/>
    <property type="match status" value="1"/>
</dbReference>
<keyword evidence="13" id="KW-0411">Iron-sulfur</keyword>
<evidence type="ECO:0000256" key="4">
    <source>
        <dbReference type="ARBA" id="ARBA00012438"/>
    </source>
</evidence>
<protein>
    <recommendedName>
        <fullName evidence="5">Oxygen sensor histidine kinase NreB</fullName>
        <ecNumber evidence="4">2.7.13.3</ecNumber>
    </recommendedName>
    <alternativeName>
        <fullName evidence="15">Nitrogen regulation protein B</fullName>
    </alternativeName>
</protein>
<reference evidence="20 21" key="1">
    <citation type="submission" date="2019-06" db="EMBL/GenBank/DDBJ databases">
        <title>Sequencing the genomes of 1000 actinobacteria strains.</title>
        <authorList>
            <person name="Klenk H.-P."/>
        </authorList>
    </citation>
    <scope>NUCLEOTIDE SEQUENCE [LARGE SCALE GENOMIC DNA]</scope>
    <source>
        <strain evidence="20 21">DSM 21776</strain>
    </source>
</reference>
<dbReference type="InterPro" id="IPR036890">
    <property type="entry name" value="HATPase_C_sf"/>
</dbReference>
<dbReference type="GO" id="GO:0046872">
    <property type="term" value="F:metal ion binding"/>
    <property type="evidence" value="ECO:0007669"/>
    <property type="project" value="UniProtKB-KW"/>
</dbReference>
<keyword evidence="16" id="KW-0175">Coiled coil</keyword>
<dbReference type="GO" id="GO:0005737">
    <property type="term" value="C:cytoplasm"/>
    <property type="evidence" value="ECO:0007669"/>
    <property type="project" value="UniProtKB-SubCell"/>
</dbReference>
<dbReference type="InterPro" id="IPR003594">
    <property type="entry name" value="HATPase_dom"/>
</dbReference>
<proteinExistence type="predicted"/>
<dbReference type="PANTHER" id="PTHR24421:SF62">
    <property type="entry name" value="SENSORY TRANSDUCTION HISTIDINE KINASE"/>
    <property type="match status" value="1"/>
</dbReference>
<dbReference type="InterPro" id="IPR011712">
    <property type="entry name" value="Sig_transdc_His_kin_sub3_dim/P"/>
</dbReference>
<feature type="coiled-coil region" evidence="16">
    <location>
        <begin position="150"/>
        <end position="180"/>
    </location>
</feature>
<evidence type="ECO:0000256" key="17">
    <source>
        <dbReference type="SAM" id="MobiDB-lite"/>
    </source>
</evidence>
<dbReference type="InterPro" id="IPR017205">
    <property type="entry name" value="Sig_transdc_His_kinase_ChrS"/>
</dbReference>
<keyword evidence="12" id="KW-0902">Two-component regulatory system</keyword>
<evidence type="ECO:0000256" key="14">
    <source>
        <dbReference type="ARBA" id="ARBA00024827"/>
    </source>
</evidence>
<evidence type="ECO:0000256" key="18">
    <source>
        <dbReference type="SAM" id="Phobius"/>
    </source>
</evidence>
<dbReference type="GO" id="GO:0000155">
    <property type="term" value="F:phosphorelay sensor kinase activity"/>
    <property type="evidence" value="ECO:0007669"/>
    <property type="project" value="InterPro"/>
</dbReference>
<dbReference type="PROSITE" id="PS50109">
    <property type="entry name" value="HIS_KIN"/>
    <property type="match status" value="1"/>
</dbReference>
<keyword evidence="18" id="KW-0812">Transmembrane</keyword>
<evidence type="ECO:0000256" key="15">
    <source>
        <dbReference type="ARBA" id="ARBA00030800"/>
    </source>
</evidence>
<feature type="transmembrane region" description="Helical" evidence="18">
    <location>
        <begin position="136"/>
        <end position="153"/>
    </location>
</feature>
<dbReference type="PANTHER" id="PTHR24421">
    <property type="entry name" value="NITRATE/NITRITE SENSOR PROTEIN NARX-RELATED"/>
    <property type="match status" value="1"/>
</dbReference>
<accession>A0A543PPH6</accession>
<dbReference type="Gene3D" id="1.20.5.1930">
    <property type="match status" value="1"/>
</dbReference>
<evidence type="ECO:0000256" key="11">
    <source>
        <dbReference type="ARBA" id="ARBA00023004"/>
    </source>
</evidence>
<dbReference type="EMBL" id="VFQF01000002">
    <property type="protein sequence ID" value="TQN45947.1"/>
    <property type="molecule type" value="Genomic_DNA"/>
</dbReference>
<dbReference type="InterPro" id="IPR050482">
    <property type="entry name" value="Sensor_HK_TwoCompSys"/>
</dbReference>
<dbReference type="GO" id="GO:0016020">
    <property type="term" value="C:membrane"/>
    <property type="evidence" value="ECO:0007669"/>
    <property type="project" value="InterPro"/>
</dbReference>
<dbReference type="InterPro" id="IPR005467">
    <property type="entry name" value="His_kinase_dom"/>
</dbReference>
<keyword evidence="6" id="KW-0004">4Fe-4S</keyword>
<comment type="catalytic activity">
    <reaction evidence="1">
        <text>ATP + protein L-histidine = ADP + protein N-phospho-L-histidine.</text>
        <dbReference type="EC" id="2.7.13.3"/>
    </reaction>
</comment>
<dbReference type="PRINTS" id="PR00344">
    <property type="entry name" value="BCTRLSENSOR"/>
</dbReference>
<feature type="domain" description="Histidine kinase" evidence="19">
    <location>
        <begin position="301"/>
        <end position="392"/>
    </location>
</feature>
<dbReference type="Pfam" id="PF02518">
    <property type="entry name" value="HATPase_c"/>
    <property type="match status" value="1"/>
</dbReference>
<evidence type="ECO:0000256" key="12">
    <source>
        <dbReference type="ARBA" id="ARBA00023012"/>
    </source>
</evidence>
<keyword evidence="11" id="KW-0408">Iron</keyword>
<feature type="transmembrane region" description="Helical" evidence="18">
    <location>
        <begin position="15"/>
        <end position="33"/>
    </location>
</feature>
<comment type="function">
    <text evidence="14">Member of the two-component regulatory system NreB/NreC involved in the control of dissimilatory nitrate/nitrite reduction in response to oxygen. NreB functions as a direct oxygen sensor histidine kinase which is autophosphorylated, in the absence of oxygen, probably at the conserved histidine residue, and transfers its phosphate group probably to a conserved aspartate residue of NreC. NreB/NreC activates the expression of the nitrate (narGHJI) and nitrite (nir) reductase operons, as well as the putative nitrate transporter gene narT.</text>
</comment>
<comment type="cofactor">
    <cofactor evidence="2">
        <name>[4Fe-4S] cluster</name>
        <dbReference type="ChEBI" id="CHEBI:49883"/>
    </cofactor>
</comment>
<evidence type="ECO:0000256" key="16">
    <source>
        <dbReference type="SAM" id="Coils"/>
    </source>
</evidence>
<dbReference type="AlphaFoldDB" id="A0A543PPH6"/>
<evidence type="ECO:0000256" key="1">
    <source>
        <dbReference type="ARBA" id="ARBA00000085"/>
    </source>
</evidence>
<keyword evidence="10 20" id="KW-0418">Kinase</keyword>
<evidence type="ECO:0000256" key="10">
    <source>
        <dbReference type="ARBA" id="ARBA00022777"/>
    </source>
</evidence>
<dbReference type="EC" id="2.7.13.3" evidence="4"/>
<evidence type="ECO:0000256" key="7">
    <source>
        <dbReference type="ARBA" id="ARBA00022490"/>
    </source>
</evidence>
<evidence type="ECO:0000256" key="3">
    <source>
        <dbReference type="ARBA" id="ARBA00004496"/>
    </source>
</evidence>
<name>A0A543PPH6_9MICO</name>
<feature type="transmembrane region" description="Helical" evidence="18">
    <location>
        <begin position="40"/>
        <end position="57"/>
    </location>
</feature>
<keyword evidence="8" id="KW-0808">Transferase</keyword>
<comment type="caution">
    <text evidence="20">The sequence shown here is derived from an EMBL/GenBank/DDBJ whole genome shotgun (WGS) entry which is preliminary data.</text>
</comment>
<evidence type="ECO:0000256" key="5">
    <source>
        <dbReference type="ARBA" id="ARBA00017322"/>
    </source>
</evidence>
<dbReference type="Gene3D" id="3.30.565.10">
    <property type="entry name" value="Histidine kinase-like ATPase, C-terminal domain"/>
    <property type="match status" value="1"/>
</dbReference>
<feature type="transmembrane region" description="Helical" evidence="18">
    <location>
        <begin position="106"/>
        <end position="124"/>
    </location>
</feature>
<evidence type="ECO:0000256" key="6">
    <source>
        <dbReference type="ARBA" id="ARBA00022485"/>
    </source>
</evidence>
<evidence type="ECO:0000313" key="21">
    <source>
        <dbReference type="Proteomes" id="UP000320085"/>
    </source>
</evidence>
<dbReference type="Pfam" id="PF07730">
    <property type="entry name" value="HisKA_3"/>
    <property type="match status" value="1"/>
</dbReference>
<evidence type="ECO:0000256" key="13">
    <source>
        <dbReference type="ARBA" id="ARBA00023014"/>
    </source>
</evidence>
<dbReference type="CDD" id="cd16917">
    <property type="entry name" value="HATPase_UhpB-NarQ-NarX-like"/>
    <property type="match status" value="1"/>
</dbReference>
<feature type="region of interest" description="Disordered" evidence="17">
    <location>
        <begin position="337"/>
        <end position="359"/>
    </location>
</feature>
<dbReference type="PIRSF" id="PIRSF037434">
    <property type="entry name" value="STHK_ChrS"/>
    <property type="match status" value="1"/>
</dbReference>
<evidence type="ECO:0000259" key="19">
    <source>
        <dbReference type="PROSITE" id="PS50109"/>
    </source>
</evidence>